<gene>
    <name evidence="9" type="ORF">GCM10009799_31270</name>
</gene>
<feature type="domain" description="Calpain catalytic" evidence="8">
    <location>
        <begin position="259"/>
        <end position="439"/>
    </location>
</feature>
<comment type="similarity">
    <text evidence="1">Belongs to the peptidase C2 family.</text>
</comment>
<dbReference type="Pfam" id="PF00648">
    <property type="entry name" value="Peptidase_C2"/>
    <property type="match status" value="1"/>
</dbReference>
<keyword evidence="7" id="KW-0472">Membrane</keyword>
<dbReference type="SUPFAM" id="SSF54001">
    <property type="entry name" value="Cysteine proteinases"/>
    <property type="match status" value="1"/>
</dbReference>
<evidence type="ECO:0000313" key="10">
    <source>
        <dbReference type="Proteomes" id="UP001501585"/>
    </source>
</evidence>
<dbReference type="InterPro" id="IPR000169">
    <property type="entry name" value="Pept_cys_AS"/>
</dbReference>
<feature type="active site" evidence="5">
    <location>
        <position position="267"/>
    </location>
</feature>
<evidence type="ECO:0000256" key="7">
    <source>
        <dbReference type="SAM" id="Phobius"/>
    </source>
</evidence>
<dbReference type="EMBL" id="BAAAPC010000012">
    <property type="protein sequence ID" value="GAA2001809.1"/>
    <property type="molecule type" value="Genomic_DNA"/>
</dbReference>
<protein>
    <recommendedName>
        <fullName evidence="8">Calpain catalytic domain-containing protein</fullName>
    </recommendedName>
</protein>
<dbReference type="InterPro" id="IPR001300">
    <property type="entry name" value="Peptidase_C2_calpain_cat"/>
</dbReference>
<dbReference type="InterPro" id="IPR022684">
    <property type="entry name" value="Calpain_cysteine_protease"/>
</dbReference>
<dbReference type="PANTHER" id="PTHR10183">
    <property type="entry name" value="CALPAIN"/>
    <property type="match status" value="1"/>
</dbReference>
<organism evidence="9 10">
    <name type="scientific">Nocardiopsis rhodophaea</name>
    <dbReference type="NCBI Taxonomy" id="280238"/>
    <lineage>
        <taxon>Bacteria</taxon>
        <taxon>Bacillati</taxon>
        <taxon>Actinomycetota</taxon>
        <taxon>Actinomycetes</taxon>
        <taxon>Streptosporangiales</taxon>
        <taxon>Nocardiopsidaceae</taxon>
        <taxon>Nocardiopsis</taxon>
    </lineage>
</organism>
<evidence type="ECO:0000256" key="2">
    <source>
        <dbReference type="ARBA" id="ARBA00022670"/>
    </source>
</evidence>
<keyword evidence="2 5" id="KW-0645">Protease</keyword>
<dbReference type="InterPro" id="IPR038765">
    <property type="entry name" value="Papain-like_cys_pep_sf"/>
</dbReference>
<evidence type="ECO:0000256" key="1">
    <source>
        <dbReference type="ARBA" id="ARBA00007623"/>
    </source>
</evidence>
<dbReference type="PROSITE" id="PS00139">
    <property type="entry name" value="THIOL_PROTEASE_CYS"/>
    <property type="match status" value="1"/>
</dbReference>
<evidence type="ECO:0000259" key="8">
    <source>
        <dbReference type="PROSITE" id="PS50203"/>
    </source>
</evidence>
<dbReference type="Proteomes" id="UP001501585">
    <property type="component" value="Unassembled WGS sequence"/>
</dbReference>
<evidence type="ECO:0000256" key="6">
    <source>
        <dbReference type="SAM" id="MobiDB-lite"/>
    </source>
</evidence>
<feature type="region of interest" description="Disordered" evidence="6">
    <location>
        <begin position="64"/>
        <end position="123"/>
    </location>
</feature>
<dbReference type="SMART" id="SM00230">
    <property type="entry name" value="CysPc"/>
    <property type="match status" value="1"/>
</dbReference>
<keyword evidence="3 5" id="KW-0378">Hydrolase</keyword>
<comment type="caution">
    <text evidence="9">The sequence shown here is derived from an EMBL/GenBank/DDBJ whole genome shotgun (WGS) entry which is preliminary data.</text>
</comment>
<evidence type="ECO:0000256" key="4">
    <source>
        <dbReference type="ARBA" id="ARBA00022807"/>
    </source>
</evidence>
<keyword evidence="4 5" id="KW-0788">Thiol protease</keyword>
<feature type="region of interest" description="Disordered" evidence="6">
    <location>
        <begin position="214"/>
        <end position="239"/>
    </location>
</feature>
<feature type="active site" evidence="5">
    <location>
        <position position="436"/>
    </location>
</feature>
<keyword evidence="10" id="KW-1185">Reference proteome</keyword>
<feature type="transmembrane region" description="Helical" evidence="7">
    <location>
        <begin position="23"/>
        <end position="43"/>
    </location>
</feature>
<evidence type="ECO:0000313" key="9">
    <source>
        <dbReference type="EMBL" id="GAA2001809.1"/>
    </source>
</evidence>
<evidence type="ECO:0000256" key="3">
    <source>
        <dbReference type="ARBA" id="ARBA00022801"/>
    </source>
</evidence>
<dbReference type="PANTHER" id="PTHR10183:SF379">
    <property type="entry name" value="CALPAIN-5"/>
    <property type="match status" value="1"/>
</dbReference>
<sequence>MPPNSLHPWSHRNWGRGDRGGSFVEYGGVVLLIAAVAAVLFAGSIPERAKSLYASGLCSIQSADGGSADCADPANGEEPGGTDAAGNSTQPGDEEEVRAPAPAAPPEDRGFTPHEQPEGYPAPEHFEAVTDDVTAIREYFDEDDSLLPCIFDCPDDPEEIFAGMSAEEINAAYWALTDEELERLLDDPETREVILLNADLETLRRIREIDPDLVEPDLDDVGGDDANEEDGNPTDDLGFATLPKGRLWGDDGEVSMDHVNQGGLGNCWLLAGMGAVAEKHPELIKDMITENENKTFTVTFPDTGEQVTVTPDVVVNEINDPAFSTPQDNVLWPAILEKAYAEREGSFGETEGGFASNAMEMITGNDSKTYDDVEEITEDDLAGLVNGRRTAVTFATPPRDEAEGELYDLKPHEGGLAPGHAYIVREVKDGKVSLYNPWGTSHVTMTIEQFHEHISYMDINTYDS</sequence>
<dbReference type="PROSITE" id="PS50203">
    <property type="entry name" value="CALPAIN_CAT"/>
    <property type="match status" value="1"/>
</dbReference>
<reference evidence="10" key="1">
    <citation type="journal article" date="2019" name="Int. J. Syst. Evol. Microbiol.">
        <title>The Global Catalogue of Microorganisms (GCM) 10K type strain sequencing project: providing services to taxonomists for standard genome sequencing and annotation.</title>
        <authorList>
            <consortium name="The Broad Institute Genomics Platform"/>
            <consortium name="The Broad Institute Genome Sequencing Center for Infectious Disease"/>
            <person name="Wu L."/>
            <person name="Ma J."/>
        </authorList>
    </citation>
    <scope>NUCLEOTIDE SEQUENCE [LARGE SCALE GENOMIC DNA]</scope>
    <source>
        <strain evidence="10">JCM 15313</strain>
    </source>
</reference>
<dbReference type="PRINTS" id="PR00704">
    <property type="entry name" value="CALPAIN"/>
</dbReference>
<feature type="compositionally biased region" description="Acidic residues" evidence="6">
    <location>
        <begin position="214"/>
        <end position="233"/>
    </location>
</feature>
<accession>A0ABP5EPU2</accession>
<name>A0ABP5EPU2_9ACTN</name>
<evidence type="ECO:0000256" key="5">
    <source>
        <dbReference type="PROSITE-ProRule" id="PRU00239"/>
    </source>
</evidence>
<dbReference type="RefSeq" id="WP_344163162.1">
    <property type="nucleotide sequence ID" value="NZ_BAAAPC010000012.1"/>
</dbReference>
<feature type="active site" evidence="5">
    <location>
        <position position="420"/>
    </location>
</feature>
<feature type="compositionally biased region" description="Basic and acidic residues" evidence="6">
    <location>
        <begin position="106"/>
        <end position="117"/>
    </location>
</feature>
<proteinExistence type="inferred from homology"/>
<keyword evidence="7" id="KW-1133">Transmembrane helix</keyword>
<keyword evidence="7" id="KW-0812">Transmembrane</keyword>